<keyword evidence="3" id="KW-0378">Hydrolase</keyword>
<feature type="signal peptide" evidence="1">
    <location>
        <begin position="1"/>
        <end position="18"/>
    </location>
</feature>
<dbReference type="InterPro" id="IPR052794">
    <property type="entry name" value="Mito_Ser_Protease_LACTB"/>
</dbReference>
<dbReference type="GO" id="GO:0006508">
    <property type="term" value="P:proteolysis"/>
    <property type="evidence" value="ECO:0007669"/>
    <property type="project" value="TreeGrafter"/>
</dbReference>
<dbReference type="PANTHER" id="PTHR46520:SF1">
    <property type="entry name" value="SERINE BETA-LACTAMASE-LIKE PROTEIN LACTB, MITOCHONDRIAL"/>
    <property type="match status" value="1"/>
</dbReference>
<dbReference type="InterPro" id="IPR012338">
    <property type="entry name" value="Beta-lactam/transpept-like"/>
</dbReference>
<dbReference type="RefSeq" id="WP_102757931.1">
    <property type="nucleotide sequence ID" value="NZ_CP025791.1"/>
</dbReference>
<dbReference type="AlphaFoldDB" id="A0A2K9PWR4"/>
<dbReference type="KEGG" id="fek:C1H87_22235"/>
<feature type="chain" id="PRO_5014882050" evidence="1">
    <location>
        <begin position="19"/>
        <end position="399"/>
    </location>
</feature>
<keyword evidence="4" id="KW-1185">Reference proteome</keyword>
<evidence type="ECO:0000313" key="3">
    <source>
        <dbReference type="EMBL" id="AUP81288.1"/>
    </source>
</evidence>
<dbReference type="SUPFAM" id="SSF56601">
    <property type="entry name" value="beta-lactamase/transpeptidase-like"/>
    <property type="match status" value="1"/>
</dbReference>
<evidence type="ECO:0000259" key="2">
    <source>
        <dbReference type="Pfam" id="PF00144"/>
    </source>
</evidence>
<dbReference type="PANTHER" id="PTHR46520">
    <property type="entry name" value="SERINE BETA-LACTAMASE-LIKE PROTEIN LACTB, MITOCHONDRIAL"/>
    <property type="match status" value="1"/>
</dbReference>
<evidence type="ECO:0000256" key="1">
    <source>
        <dbReference type="SAM" id="SignalP"/>
    </source>
</evidence>
<evidence type="ECO:0000313" key="4">
    <source>
        <dbReference type="Proteomes" id="UP000235826"/>
    </source>
</evidence>
<accession>A0A2K9PWR4</accession>
<dbReference type="InterPro" id="IPR001466">
    <property type="entry name" value="Beta-lactam-related"/>
</dbReference>
<dbReference type="Gene3D" id="3.40.710.10">
    <property type="entry name" value="DD-peptidase/beta-lactamase superfamily"/>
    <property type="match status" value="1"/>
</dbReference>
<dbReference type="GO" id="GO:0008233">
    <property type="term" value="F:peptidase activity"/>
    <property type="evidence" value="ECO:0007669"/>
    <property type="project" value="TreeGrafter"/>
</dbReference>
<dbReference type="EMBL" id="CP025791">
    <property type="protein sequence ID" value="AUP81288.1"/>
    <property type="molecule type" value="Genomic_DNA"/>
</dbReference>
<dbReference type="Proteomes" id="UP000235826">
    <property type="component" value="Chromosome"/>
</dbReference>
<feature type="domain" description="Beta-lactamase-related" evidence="2">
    <location>
        <begin position="42"/>
        <end position="383"/>
    </location>
</feature>
<gene>
    <name evidence="3" type="ORF">C1H87_22235</name>
</gene>
<reference evidence="3 4" key="1">
    <citation type="submission" date="2018-01" db="EMBL/GenBank/DDBJ databases">
        <title>Complete genome sequence of Flavivirga eckloniae ECD14 isolated from seaweed Ecklonia cava.</title>
        <authorList>
            <person name="Lee J.H."/>
            <person name="Baik K.S."/>
            <person name="Seong C.N."/>
        </authorList>
    </citation>
    <scope>NUCLEOTIDE SEQUENCE [LARGE SCALE GENOMIC DNA]</scope>
    <source>
        <strain evidence="3 4">ECD14</strain>
    </source>
</reference>
<protein>
    <submittedName>
        <fullName evidence="3">Serine hydrolase</fullName>
    </submittedName>
</protein>
<dbReference type="Pfam" id="PF00144">
    <property type="entry name" value="Beta-lactamase"/>
    <property type="match status" value="1"/>
</dbReference>
<organism evidence="3 4">
    <name type="scientific">Flavivirga eckloniae</name>
    <dbReference type="NCBI Taxonomy" id="1803846"/>
    <lineage>
        <taxon>Bacteria</taxon>
        <taxon>Pseudomonadati</taxon>
        <taxon>Bacteroidota</taxon>
        <taxon>Flavobacteriia</taxon>
        <taxon>Flavobacteriales</taxon>
        <taxon>Flavobacteriaceae</taxon>
        <taxon>Flavivirga</taxon>
    </lineage>
</organism>
<name>A0A2K9PWR4_9FLAO</name>
<proteinExistence type="predicted"/>
<dbReference type="GO" id="GO:0019216">
    <property type="term" value="P:regulation of lipid metabolic process"/>
    <property type="evidence" value="ECO:0007669"/>
    <property type="project" value="TreeGrafter"/>
</dbReference>
<sequence>MKYLLKLIFLYLGLNLSAQTVSINVDTLKNKISELAILEIESSKAPSLQIAVSLKDSLILNEGYGLADIENNVPATIHTKYRTASVSKLWTASVAMVLVDKGALNLDLPIQEYCPNFPKKPFDITTRQLLTHTSGIRSYMDLEEELKDAKTADDSLKIRNRYNKELLGEFTRYTEIGKVLDNFKNDSLIFKPGTNWHYSSQGYRVLACVLEGASGLTYQQLTKQYIFEPTSMNSTFEDDSWEIIPHRASGYRIQRNKPIRRADMRDVSENLPAGGHLTTASDLILFANAFLNQHFFSSETIQLMSSTYLKGDENSNEKIPEWRFAIPNKESYGYGVMIFPSEDTKRFGHTGRQAGGSAILVLIPEKQLSIAILTNVKGWNGYMSFTKKIEEIIAKMLTQ</sequence>
<keyword evidence="1" id="KW-0732">Signal</keyword>
<dbReference type="OrthoDB" id="9793489at2"/>